<dbReference type="GO" id="GO:0043093">
    <property type="term" value="P:FtsZ-dependent cytokinesis"/>
    <property type="evidence" value="ECO:0007669"/>
    <property type="project" value="UniProtKB-UniRule"/>
</dbReference>
<dbReference type="Gene3D" id="3.40.50.1440">
    <property type="entry name" value="Tubulin/FtsZ, GTPase domain"/>
    <property type="match status" value="1"/>
</dbReference>
<dbReference type="InterPro" id="IPR017975">
    <property type="entry name" value="Tubulin_CS"/>
</dbReference>
<comment type="subunit">
    <text evidence="4">Homodimer. Polymerizes to form a dynamic ring structure in a strictly GTP-dependent manner. Interacts directly with several other division proteins.</text>
</comment>
<dbReference type="GO" id="GO:0032153">
    <property type="term" value="C:cell division site"/>
    <property type="evidence" value="ECO:0007669"/>
    <property type="project" value="UniProtKB-UniRule"/>
</dbReference>
<dbReference type="GO" id="GO:0005874">
    <property type="term" value="C:microtubule"/>
    <property type="evidence" value="ECO:0007669"/>
    <property type="project" value="InterPro"/>
</dbReference>
<gene>
    <name evidence="4" type="primary">ftsZ</name>
    <name evidence="10" type="ORF">A2945_05485</name>
</gene>
<sequence length="413" mass="43978">MQKNNNQGNHVMLTNVKVIGVGGGGGKAVARMTKHFTRGVDFVAINTDHQDLDQCNVKHRLYIGRTLTKGLGTGMNPDLGRQAAEENRSEIAEALKGADLIFISAGLGGGTGSGASPVVAEVAKQTGALTIAVVTKPFAFEGAQRERIAKESLMKLKDKVDALIVVPNDRIFTVISKDTPILKAFEAIDDVLRNALRGLVDLIVTPGIINVDFADVRSIVQDSGLAIIGVGTAAGPERAVNAINLALHSPLLEMSADGAKAVLLGISGGRDLKMTEINDAAKMVSQIADPGARIIFGAYHDRTLKPGQVKITVIATGFNGSQPGSLFGGSLADKRQSFMDAAPAAHAPQATYVEKNKPIFEHAKKSATPAAHHGRANDDDDDMKSEERSFEKAEPKKETDPWEIPAFLRRRKK</sequence>
<dbReference type="InterPro" id="IPR000158">
    <property type="entry name" value="Cell_div_FtsZ"/>
</dbReference>
<dbReference type="CDD" id="cd02201">
    <property type="entry name" value="FtsZ_type1"/>
    <property type="match status" value="1"/>
</dbReference>
<reference evidence="10 11" key="1">
    <citation type="journal article" date="2016" name="Nat. Commun.">
        <title>Thousands of microbial genomes shed light on interconnected biogeochemical processes in an aquifer system.</title>
        <authorList>
            <person name="Anantharaman K."/>
            <person name="Brown C.T."/>
            <person name="Hug L.A."/>
            <person name="Sharon I."/>
            <person name="Castelle C.J."/>
            <person name="Probst A.J."/>
            <person name="Thomas B.C."/>
            <person name="Singh A."/>
            <person name="Wilkins M.J."/>
            <person name="Karaoz U."/>
            <person name="Brodie E.L."/>
            <person name="Williams K.H."/>
            <person name="Hubbard S.S."/>
            <person name="Banfield J.F."/>
        </authorList>
    </citation>
    <scope>NUCLEOTIDE SEQUENCE [LARGE SCALE GENOMIC DNA]</scope>
</reference>
<evidence type="ECO:0000313" key="11">
    <source>
        <dbReference type="Proteomes" id="UP000178880"/>
    </source>
</evidence>
<dbReference type="GO" id="GO:0000917">
    <property type="term" value="P:division septum assembly"/>
    <property type="evidence" value="ECO:0007669"/>
    <property type="project" value="UniProtKB-KW"/>
</dbReference>
<evidence type="ECO:0000259" key="8">
    <source>
        <dbReference type="SMART" id="SM00864"/>
    </source>
</evidence>
<dbReference type="SMART" id="SM00864">
    <property type="entry name" value="Tubulin"/>
    <property type="match status" value="1"/>
</dbReference>
<evidence type="ECO:0000256" key="4">
    <source>
        <dbReference type="HAMAP-Rule" id="MF_00909"/>
    </source>
</evidence>
<feature type="compositionally biased region" description="Basic and acidic residues" evidence="7">
    <location>
        <begin position="385"/>
        <end position="400"/>
    </location>
</feature>
<organism evidence="10 11">
    <name type="scientific">Candidatus Liptonbacteria bacterium RIFCSPLOWO2_01_FULL_52_25</name>
    <dbReference type="NCBI Taxonomy" id="1798650"/>
    <lineage>
        <taxon>Bacteria</taxon>
        <taxon>Candidatus Liptoniibacteriota</taxon>
    </lineage>
</organism>
<comment type="caution">
    <text evidence="4">Lacks conserved residue(s) required for the propagation of feature annotation.</text>
</comment>
<feature type="binding site" evidence="4">
    <location>
        <begin position="110"/>
        <end position="112"/>
    </location>
    <ligand>
        <name>GTP</name>
        <dbReference type="ChEBI" id="CHEBI:37565"/>
    </ligand>
</feature>
<dbReference type="InterPro" id="IPR045061">
    <property type="entry name" value="FtsZ/CetZ"/>
</dbReference>
<keyword evidence="3 4" id="KW-0342">GTP-binding</keyword>
<evidence type="ECO:0000256" key="3">
    <source>
        <dbReference type="ARBA" id="ARBA00023134"/>
    </source>
</evidence>
<evidence type="ECO:0000313" key="10">
    <source>
        <dbReference type="EMBL" id="OGY99200.1"/>
    </source>
</evidence>
<comment type="subcellular location">
    <subcellularLocation>
        <location evidence="4">Cytoplasm</location>
    </subcellularLocation>
    <text evidence="4">Assembles at midcell at the inner surface of the cytoplasmic membrane.</text>
</comment>
<keyword evidence="2 4" id="KW-0547">Nucleotide-binding</keyword>
<dbReference type="SUPFAM" id="SSF52490">
    <property type="entry name" value="Tubulin nucleotide-binding domain-like"/>
    <property type="match status" value="1"/>
</dbReference>
<dbReference type="InterPro" id="IPR008280">
    <property type="entry name" value="Tub_FtsZ_C"/>
</dbReference>
<dbReference type="HAMAP" id="MF_00909">
    <property type="entry name" value="FtsZ"/>
    <property type="match status" value="1"/>
</dbReference>
<evidence type="ECO:0000256" key="6">
    <source>
        <dbReference type="RuleBase" id="RU000631"/>
    </source>
</evidence>
<dbReference type="PANTHER" id="PTHR30314">
    <property type="entry name" value="CELL DIVISION PROTEIN FTSZ-RELATED"/>
    <property type="match status" value="1"/>
</dbReference>
<feature type="domain" description="Tubulin/FtsZ 2-layer sandwich" evidence="9">
    <location>
        <begin position="209"/>
        <end position="327"/>
    </location>
</feature>
<dbReference type="FunFam" id="3.40.50.1440:FF:000001">
    <property type="entry name" value="Cell division protein FtsZ"/>
    <property type="match status" value="1"/>
</dbReference>
<dbReference type="STRING" id="1798650.A2945_05485"/>
<evidence type="ECO:0000256" key="1">
    <source>
        <dbReference type="ARBA" id="ARBA00009690"/>
    </source>
</evidence>
<dbReference type="GO" id="GO:0005525">
    <property type="term" value="F:GTP binding"/>
    <property type="evidence" value="ECO:0007669"/>
    <property type="project" value="UniProtKB-UniRule"/>
</dbReference>
<keyword evidence="4" id="KW-0963">Cytoplasm</keyword>
<dbReference type="InterPro" id="IPR036525">
    <property type="entry name" value="Tubulin/FtsZ_GTPase_sf"/>
</dbReference>
<dbReference type="Proteomes" id="UP000178880">
    <property type="component" value="Unassembled WGS sequence"/>
</dbReference>
<feature type="region of interest" description="Disordered" evidence="7">
    <location>
        <begin position="364"/>
        <end position="413"/>
    </location>
</feature>
<feature type="domain" description="Tubulin/FtsZ GTPase" evidence="8">
    <location>
        <begin position="15"/>
        <end position="207"/>
    </location>
</feature>
<dbReference type="SMART" id="SM00865">
    <property type="entry name" value="Tubulin_C"/>
    <property type="match status" value="1"/>
</dbReference>
<dbReference type="PROSITE" id="PS01135">
    <property type="entry name" value="FTSZ_2"/>
    <property type="match status" value="1"/>
</dbReference>
<comment type="similarity">
    <text evidence="1 4 6">Belongs to the FtsZ family.</text>
</comment>
<comment type="function">
    <text evidence="4 6">Essential cell division protein that forms a contractile ring structure (Z ring) at the future cell division site. The regulation of the ring assembly controls the timing and the location of cell division. One of the functions of the FtsZ ring is to recruit other cell division proteins to the septum to produce a new cell wall between the dividing cells. Binds GTP and shows GTPase activity.</text>
</comment>
<dbReference type="NCBIfam" id="TIGR00065">
    <property type="entry name" value="ftsZ"/>
    <property type="match status" value="1"/>
</dbReference>
<dbReference type="GO" id="GO:0051258">
    <property type="term" value="P:protein polymerization"/>
    <property type="evidence" value="ECO:0007669"/>
    <property type="project" value="UniProtKB-UniRule"/>
</dbReference>
<protein>
    <recommendedName>
        <fullName evidence="4 5">Cell division protein FtsZ</fullName>
    </recommendedName>
</protein>
<proteinExistence type="inferred from homology"/>
<evidence type="ECO:0000256" key="2">
    <source>
        <dbReference type="ARBA" id="ARBA00022741"/>
    </source>
</evidence>
<keyword evidence="4 6" id="KW-0132">Cell division</keyword>
<keyword evidence="4 6" id="KW-0131">Cell cycle</keyword>
<feature type="binding site" evidence="4">
    <location>
        <position position="189"/>
    </location>
    <ligand>
        <name>GTP</name>
        <dbReference type="ChEBI" id="CHEBI:37565"/>
    </ligand>
</feature>
<dbReference type="PRINTS" id="PR00423">
    <property type="entry name" value="CELLDVISFTSZ"/>
</dbReference>
<dbReference type="GO" id="GO:0003924">
    <property type="term" value="F:GTPase activity"/>
    <property type="evidence" value="ECO:0007669"/>
    <property type="project" value="UniProtKB-UniRule"/>
</dbReference>
<dbReference type="PANTHER" id="PTHR30314:SF3">
    <property type="entry name" value="MITOCHONDRIAL DIVISION PROTEIN FSZA"/>
    <property type="match status" value="1"/>
</dbReference>
<comment type="caution">
    <text evidence="10">The sequence shown here is derived from an EMBL/GenBank/DDBJ whole genome shotgun (WGS) entry which is preliminary data.</text>
</comment>
<feature type="binding site" evidence="4">
    <location>
        <position position="141"/>
    </location>
    <ligand>
        <name>GTP</name>
        <dbReference type="ChEBI" id="CHEBI:37565"/>
    </ligand>
</feature>
<dbReference type="Pfam" id="PF12327">
    <property type="entry name" value="FtsZ_C"/>
    <property type="match status" value="1"/>
</dbReference>
<name>A0A1G2CEX9_9BACT</name>
<dbReference type="AlphaFoldDB" id="A0A1G2CEX9"/>
<dbReference type="InterPro" id="IPR020805">
    <property type="entry name" value="Cell_div_FtsZ_CS"/>
</dbReference>
<evidence type="ECO:0000256" key="5">
    <source>
        <dbReference type="NCBIfam" id="TIGR00065"/>
    </source>
</evidence>
<feature type="binding site" evidence="4">
    <location>
        <position position="145"/>
    </location>
    <ligand>
        <name>GTP</name>
        <dbReference type="ChEBI" id="CHEBI:37565"/>
    </ligand>
</feature>
<accession>A0A1G2CEX9</accession>
<dbReference type="InterPro" id="IPR003008">
    <property type="entry name" value="Tubulin_FtsZ_GTPase"/>
</dbReference>
<keyword evidence="4 6" id="KW-0717">Septation</keyword>
<dbReference type="SUPFAM" id="SSF55307">
    <property type="entry name" value="Tubulin C-terminal domain-like"/>
    <property type="match status" value="1"/>
</dbReference>
<dbReference type="GO" id="GO:0007017">
    <property type="term" value="P:microtubule-based process"/>
    <property type="evidence" value="ECO:0007669"/>
    <property type="project" value="InterPro"/>
</dbReference>
<dbReference type="GO" id="GO:0005737">
    <property type="term" value="C:cytoplasm"/>
    <property type="evidence" value="ECO:0007669"/>
    <property type="project" value="UniProtKB-SubCell"/>
</dbReference>
<dbReference type="PROSITE" id="PS00227">
    <property type="entry name" value="TUBULIN"/>
    <property type="match status" value="1"/>
</dbReference>
<dbReference type="InterPro" id="IPR018316">
    <property type="entry name" value="Tubulin/FtsZ_2-layer-sand-dom"/>
</dbReference>
<dbReference type="InterPro" id="IPR024757">
    <property type="entry name" value="FtsZ_C"/>
</dbReference>
<evidence type="ECO:0000256" key="7">
    <source>
        <dbReference type="SAM" id="MobiDB-lite"/>
    </source>
</evidence>
<dbReference type="EMBL" id="MHLA01000018">
    <property type="protein sequence ID" value="OGY99200.1"/>
    <property type="molecule type" value="Genomic_DNA"/>
</dbReference>
<dbReference type="Pfam" id="PF00091">
    <property type="entry name" value="Tubulin"/>
    <property type="match status" value="1"/>
</dbReference>
<evidence type="ECO:0000259" key="9">
    <source>
        <dbReference type="SMART" id="SM00865"/>
    </source>
</evidence>